<dbReference type="InterPro" id="IPR036683">
    <property type="entry name" value="CO_DH_flav_C_dom_sf"/>
</dbReference>
<organism evidence="2 3">
    <name type="scientific">Actinoallomurus acaciae</name>
    <dbReference type="NCBI Taxonomy" id="502577"/>
    <lineage>
        <taxon>Bacteria</taxon>
        <taxon>Bacillati</taxon>
        <taxon>Actinomycetota</taxon>
        <taxon>Actinomycetes</taxon>
        <taxon>Streptosporangiales</taxon>
        <taxon>Thermomonosporaceae</taxon>
        <taxon>Actinoallomurus</taxon>
    </lineage>
</organism>
<evidence type="ECO:0000259" key="1">
    <source>
        <dbReference type="Pfam" id="PF03450"/>
    </source>
</evidence>
<dbReference type="SUPFAM" id="SSF55447">
    <property type="entry name" value="CO dehydrogenase flavoprotein C-terminal domain-like"/>
    <property type="match status" value="1"/>
</dbReference>
<evidence type="ECO:0000313" key="3">
    <source>
        <dbReference type="Proteomes" id="UP001589627"/>
    </source>
</evidence>
<feature type="domain" description="CO dehydrogenase flavoprotein C-terminal" evidence="1">
    <location>
        <begin position="1"/>
        <end position="60"/>
    </location>
</feature>
<keyword evidence="3" id="KW-1185">Reference proteome</keyword>
<protein>
    <submittedName>
        <fullName evidence="2">Xanthine dehydrogenase family protein subunit M</fullName>
    </submittedName>
</protein>
<proteinExistence type="predicted"/>
<evidence type="ECO:0000313" key="2">
    <source>
        <dbReference type="EMBL" id="MFB9837688.1"/>
    </source>
</evidence>
<comment type="caution">
    <text evidence="2">The sequence shown here is derived from an EMBL/GenBank/DDBJ whole genome shotgun (WGS) entry which is preliminary data.</text>
</comment>
<reference evidence="2 3" key="1">
    <citation type="submission" date="2024-09" db="EMBL/GenBank/DDBJ databases">
        <authorList>
            <person name="Sun Q."/>
            <person name="Mori K."/>
        </authorList>
    </citation>
    <scope>NUCLEOTIDE SEQUENCE [LARGE SCALE GENOMIC DNA]</scope>
    <source>
        <strain evidence="2 3">TBRC 0563</strain>
    </source>
</reference>
<dbReference type="EMBL" id="JBHLZP010000409">
    <property type="protein sequence ID" value="MFB9837688.1"/>
    <property type="molecule type" value="Genomic_DNA"/>
</dbReference>
<sequence length="62" mass="6963">VAHAPWRSERAEAVLRGAPATEEEFIRAAEEELAEARPLPRNAYKVPLARNLIVRTLQELVS</sequence>
<gene>
    <name evidence="2" type="ORF">ACFFNX_36555</name>
</gene>
<dbReference type="Proteomes" id="UP001589627">
    <property type="component" value="Unassembled WGS sequence"/>
</dbReference>
<dbReference type="Pfam" id="PF03450">
    <property type="entry name" value="CO_deh_flav_C"/>
    <property type="match status" value="1"/>
</dbReference>
<dbReference type="InterPro" id="IPR005107">
    <property type="entry name" value="CO_DH_flav_C"/>
</dbReference>
<dbReference type="Gene3D" id="3.30.390.50">
    <property type="entry name" value="CO dehydrogenase flavoprotein, C-terminal domain"/>
    <property type="match status" value="1"/>
</dbReference>
<accession>A0ABV5YRL3</accession>
<feature type="non-terminal residue" evidence="2">
    <location>
        <position position="1"/>
    </location>
</feature>
<name>A0ABV5YRL3_9ACTN</name>